<feature type="domain" description="HTH marR-type" evidence="1">
    <location>
        <begin position="1"/>
        <end position="145"/>
    </location>
</feature>
<dbReference type="GO" id="GO:0006950">
    <property type="term" value="P:response to stress"/>
    <property type="evidence" value="ECO:0007669"/>
    <property type="project" value="TreeGrafter"/>
</dbReference>
<dbReference type="InterPro" id="IPR000835">
    <property type="entry name" value="HTH_MarR-typ"/>
</dbReference>
<accession>A0A0D7W1Y8</accession>
<dbReference type="InterPro" id="IPR036388">
    <property type="entry name" value="WH-like_DNA-bd_sf"/>
</dbReference>
<protein>
    <submittedName>
        <fullName evidence="2">MarR family transcriptional regulator</fullName>
    </submittedName>
</protein>
<dbReference type="InterPro" id="IPR036390">
    <property type="entry name" value="WH_DNA-bd_sf"/>
</dbReference>
<dbReference type="GO" id="GO:0003700">
    <property type="term" value="F:DNA-binding transcription factor activity"/>
    <property type="evidence" value="ECO:0007669"/>
    <property type="project" value="InterPro"/>
</dbReference>
<evidence type="ECO:0000313" key="2">
    <source>
        <dbReference type="EMBL" id="KJD32718.1"/>
    </source>
</evidence>
<dbReference type="PRINTS" id="PR00598">
    <property type="entry name" value="HTHMARR"/>
</dbReference>
<dbReference type="OrthoDB" id="763883at2"/>
<reference evidence="2 3" key="1">
    <citation type="submission" date="2014-11" db="EMBL/GenBank/DDBJ databases">
        <title>Tamlana sedimentorum sp. nov., isolated from shallow sand sediments of the Sea of Japan.</title>
        <authorList>
            <person name="Romanenko L.A."/>
        </authorList>
    </citation>
    <scope>NUCLEOTIDE SEQUENCE [LARGE SCALE GENOMIC DNA]</scope>
    <source>
        <strain evidence="2 3">JCM 19808</strain>
    </source>
</reference>
<sequence length="145" mass="16839">MGDISKDIKSKFPNAKVKALINVIYTANWINSLQNDYFKTYGISPQQFNVLRILRGAEEPLKVQTIKERMVERAPNATRLMDKLFDKNYINRLPCPNDRRVVHIEITQQGLNLLKNIDKDNKVDILKNLSNEEAEQLSDLLDKLR</sequence>
<comment type="caution">
    <text evidence="2">The sequence shown here is derived from an EMBL/GenBank/DDBJ whole genome shotgun (WGS) entry which is preliminary data.</text>
</comment>
<dbReference type="PROSITE" id="PS50995">
    <property type="entry name" value="HTH_MARR_2"/>
    <property type="match status" value="1"/>
</dbReference>
<evidence type="ECO:0000259" key="1">
    <source>
        <dbReference type="PROSITE" id="PS50995"/>
    </source>
</evidence>
<dbReference type="RefSeq" id="WP_044633850.1">
    <property type="nucleotide sequence ID" value="NZ_JTDW01000017.1"/>
</dbReference>
<gene>
    <name evidence="2" type="ORF">PW52_15260</name>
</gene>
<dbReference type="InterPro" id="IPR039422">
    <property type="entry name" value="MarR/SlyA-like"/>
</dbReference>
<name>A0A0D7W1Y8_9FLAO</name>
<organism evidence="2 3">
    <name type="scientific">Neotamlana sedimentorum</name>
    <dbReference type="NCBI Taxonomy" id="1435349"/>
    <lineage>
        <taxon>Bacteria</taxon>
        <taxon>Pseudomonadati</taxon>
        <taxon>Bacteroidota</taxon>
        <taxon>Flavobacteriia</taxon>
        <taxon>Flavobacteriales</taxon>
        <taxon>Flavobacteriaceae</taxon>
        <taxon>Neotamlana</taxon>
    </lineage>
</organism>
<dbReference type="EMBL" id="JTDW01000017">
    <property type="protein sequence ID" value="KJD32718.1"/>
    <property type="molecule type" value="Genomic_DNA"/>
</dbReference>
<dbReference type="PANTHER" id="PTHR33164:SF101">
    <property type="entry name" value="TRANSCRIPTIONAL REPRESSOR MPRA"/>
    <property type="match status" value="1"/>
</dbReference>
<dbReference type="Gene3D" id="1.10.10.10">
    <property type="entry name" value="Winged helix-like DNA-binding domain superfamily/Winged helix DNA-binding domain"/>
    <property type="match status" value="1"/>
</dbReference>
<keyword evidence="3" id="KW-1185">Reference proteome</keyword>
<dbReference type="AlphaFoldDB" id="A0A0D7W1Y8"/>
<proteinExistence type="predicted"/>
<dbReference type="Pfam" id="PF01047">
    <property type="entry name" value="MarR"/>
    <property type="match status" value="1"/>
</dbReference>
<dbReference type="SMART" id="SM00347">
    <property type="entry name" value="HTH_MARR"/>
    <property type="match status" value="1"/>
</dbReference>
<dbReference type="PATRIC" id="fig|1435349.4.peg.1080"/>
<evidence type="ECO:0000313" key="3">
    <source>
        <dbReference type="Proteomes" id="UP000032578"/>
    </source>
</evidence>
<dbReference type="STRING" id="1435349.PW52_15260"/>
<dbReference type="PANTHER" id="PTHR33164">
    <property type="entry name" value="TRANSCRIPTIONAL REGULATOR, MARR FAMILY"/>
    <property type="match status" value="1"/>
</dbReference>
<dbReference type="SUPFAM" id="SSF46785">
    <property type="entry name" value="Winged helix' DNA-binding domain"/>
    <property type="match status" value="1"/>
</dbReference>
<dbReference type="Proteomes" id="UP000032578">
    <property type="component" value="Unassembled WGS sequence"/>
</dbReference>